<dbReference type="eggNOG" id="ENOG502ZI7N">
    <property type="taxonomic scope" value="Bacteria"/>
</dbReference>
<protein>
    <submittedName>
        <fullName evidence="1">Uncharacterized protein</fullName>
    </submittedName>
</protein>
<dbReference type="RefSeq" id="WP_013483510.1">
    <property type="nucleotide sequence ID" value="NC_014824.1"/>
</dbReference>
<evidence type="ECO:0000313" key="1">
    <source>
        <dbReference type="EMBL" id="ADU23961.1"/>
    </source>
</evidence>
<evidence type="ECO:0000313" key="2">
    <source>
        <dbReference type="Proteomes" id="UP000006919"/>
    </source>
</evidence>
<dbReference type="AlphaFoldDB" id="E6UJW5"/>
<dbReference type="KEGG" id="ral:Rumal_3516"/>
<geneLocation type="plasmid" evidence="1 2">
    <name>pRUMAL01</name>
</geneLocation>
<organism evidence="1 2">
    <name type="scientific">Ruminococcus albus (strain ATCC 27210 / DSM 20455 / JCM 14654 / NCDO 2250 / 7)</name>
    <dbReference type="NCBI Taxonomy" id="697329"/>
    <lineage>
        <taxon>Bacteria</taxon>
        <taxon>Bacillati</taxon>
        <taxon>Bacillota</taxon>
        <taxon>Clostridia</taxon>
        <taxon>Eubacteriales</taxon>
        <taxon>Oscillospiraceae</taxon>
        <taxon>Ruminococcus</taxon>
    </lineage>
</organism>
<reference evidence="2" key="1">
    <citation type="journal article" date="2011" name="J. Bacteriol.">
        <title>Complete genome of the cellulolytic ruminal bacterium Ruminococcus albus 7.</title>
        <authorList>
            <person name="Suen G."/>
            <person name="Stevenson D.M."/>
            <person name="Bruce D.C."/>
            <person name="Chertkov O."/>
            <person name="Copeland A."/>
            <person name="Cheng J.F."/>
            <person name="Detter C."/>
            <person name="Detter J.C."/>
            <person name="Goodwin L.A."/>
            <person name="Han C.S."/>
            <person name="Hauser L.J."/>
            <person name="Ivanova N.N."/>
            <person name="Kyrpides N.C."/>
            <person name="Land M.L."/>
            <person name="Lapidus A."/>
            <person name="Lucas S."/>
            <person name="Ovchinnikova G."/>
            <person name="Pitluck S."/>
            <person name="Tapia R."/>
            <person name="Woyke T."/>
            <person name="Boyum J."/>
            <person name="Mead D."/>
            <person name="Weimer P.J."/>
        </authorList>
    </citation>
    <scope>NUCLEOTIDE SEQUENCE [LARGE SCALE GENOMIC DNA]</scope>
    <source>
        <strain evidence="2">ATCC 27210 / DSM 20455 / JCM 14654 / NCDO 2250 / 7</strain>
        <plasmid evidence="2">pRUMAL01</plasmid>
    </source>
</reference>
<sequence>MEKFSSSNYISKKYGIEAGSTVYVVREHLYYLPGDPIPKQEFCIYEAQIEYFRKGGYTDFKTKITKPALQNNIDFFKLTNLNNNFVFSDKRSAALFAKELTDKFEAKSYRKNCPMMRRTWAVYLEDDKKEGEMNEKPKM</sequence>
<dbReference type="OrthoDB" id="9975585at2"/>
<keyword evidence="1" id="KW-0614">Plasmid</keyword>
<dbReference type="HOGENOM" id="CLU_1843648_0_0_9"/>
<accession>E6UJW5</accession>
<name>E6UJW5_RUMA7</name>
<proteinExistence type="predicted"/>
<dbReference type="EMBL" id="CP002404">
    <property type="protein sequence ID" value="ADU23961.1"/>
    <property type="molecule type" value="Genomic_DNA"/>
</dbReference>
<dbReference type="Proteomes" id="UP000006919">
    <property type="component" value="Plasmid pRUMAL01"/>
</dbReference>
<gene>
    <name evidence="1" type="ordered locus">Rumal_3516</name>
</gene>